<keyword evidence="3" id="KW-1185">Reference proteome</keyword>
<keyword evidence="1" id="KW-0472">Membrane</keyword>
<dbReference type="Proteomes" id="UP001151699">
    <property type="component" value="Unassembled WGS sequence"/>
</dbReference>
<evidence type="ECO:0000313" key="2">
    <source>
        <dbReference type="EMBL" id="KAJ6633081.1"/>
    </source>
</evidence>
<keyword evidence="1" id="KW-1133">Transmembrane helix</keyword>
<feature type="transmembrane region" description="Helical" evidence="1">
    <location>
        <begin position="137"/>
        <end position="156"/>
    </location>
</feature>
<organism evidence="2 3">
    <name type="scientific">Pseudolycoriella hygida</name>
    <dbReference type="NCBI Taxonomy" id="35572"/>
    <lineage>
        <taxon>Eukaryota</taxon>
        <taxon>Metazoa</taxon>
        <taxon>Ecdysozoa</taxon>
        <taxon>Arthropoda</taxon>
        <taxon>Hexapoda</taxon>
        <taxon>Insecta</taxon>
        <taxon>Pterygota</taxon>
        <taxon>Neoptera</taxon>
        <taxon>Endopterygota</taxon>
        <taxon>Diptera</taxon>
        <taxon>Nematocera</taxon>
        <taxon>Sciaroidea</taxon>
        <taxon>Sciaridae</taxon>
        <taxon>Pseudolycoriella</taxon>
    </lineage>
</organism>
<sequence>MNMVLFTSICQNLNKKLSDLELAHEFRQHGLYLEYLKSNEETEQPSTSLTAWGSCQPVLSITSMYERMKLQDSVFFQKWWQMNRNRKHSPRKTDVILMLEAIKSNDFLMQKLKSIFAEYDHFMKMYRKLETLIQKQLFLTVCLHTVIVVFAIHLFLEVLLDWGDLMSETNIRVIKVNFAIHLIQIFHDFGCMALAAIMCRNEENVYAFNLFKMDGCSYFMVVLQYVIVGWIYALYQYFDIKLYNLQSTVDLMNADDE</sequence>
<accession>A0A9Q0MKT0</accession>
<dbReference type="EMBL" id="WJQU01002226">
    <property type="protein sequence ID" value="KAJ6633081.1"/>
    <property type="molecule type" value="Genomic_DNA"/>
</dbReference>
<gene>
    <name evidence="2" type="ORF">Bhyg_16617</name>
</gene>
<evidence type="ECO:0000313" key="3">
    <source>
        <dbReference type="Proteomes" id="UP001151699"/>
    </source>
</evidence>
<name>A0A9Q0MKT0_9DIPT</name>
<dbReference type="AlphaFoldDB" id="A0A9Q0MKT0"/>
<evidence type="ECO:0000256" key="1">
    <source>
        <dbReference type="SAM" id="Phobius"/>
    </source>
</evidence>
<feature type="transmembrane region" description="Helical" evidence="1">
    <location>
        <begin position="218"/>
        <end position="238"/>
    </location>
</feature>
<reference evidence="2" key="1">
    <citation type="submission" date="2022-07" db="EMBL/GenBank/DDBJ databases">
        <authorList>
            <person name="Trinca V."/>
            <person name="Uliana J.V.C."/>
            <person name="Torres T.T."/>
            <person name="Ward R.J."/>
            <person name="Monesi N."/>
        </authorList>
    </citation>
    <scope>NUCLEOTIDE SEQUENCE</scope>
    <source>
        <strain evidence="2">HSMRA1968</strain>
        <tissue evidence="2">Whole embryos</tissue>
    </source>
</reference>
<comment type="caution">
    <text evidence="2">The sequence shown here is derived from an EMBL/GenBank/DDBJ whole genome shotgun (WGS) entry which is preliminary data.</text>
</comment>
<dbReference type="OrthoDB" id="7849139at2759"/>
<protein>
    <submittedName>
        <fullName evidence="2">Uncharacterized protein</fullName>
    </submittedName>
</protein>
<feature type="transmembrane region" description="Helical" evidence="1">
    <location>
        <begin position="176"/>
        <end position="197"/>
    </location>
</feature>
<keyword evidence="1" id="KW-0812">Transmembrane</keyword>
<proteinExistence type="predicted"/>